<evidence type="ECO:0000256" key="4">
    <source>
        <dbReference type="ARBA" id="ARBA00022801"/>
    </source>
</evidence>
<dbReference type="EC" id="3.2.2.27" evidence="12 14"/>
<evidence type="ECO:0000259" key="16">
    <source>
        <dbReference type="SMART" id="SM00986"/>
    </source>
</evidence>
<protein>
    <recommendedName>
        <fullName evidence="12 14">Uracil-DNA glycosylase</fullName>
        <shortName evidence="12">UDG</shortName>
        <ecNumber evidence="12 14">3.2.2.27</ecNumber>
    </recommendedName>
</protein>
<dbReference type="FunFam" id="3.40.470.10:FF:000004">
    <property type="entry name" value="Uracil-DNA glycosylase"/>
    <property type="match status" value="1"/>
</dbReference>
<feature type="domain" description="Uracil-DNA glycosylase-like" evidence="16">
    <location>
        <begin position="163"/>
        <end position="324"/>
    </location>
</feature>
<dbReference type="NCBIfam" id="TIGR00628">
    <property type="entry name" value="ung"/>
    <property type="match status" value="1"/>
</dbReference>
<keyword evidence="4 12" id="KW-0378">Hydrolase</keyword>
<comment type="catalytic activity">
    <reaction evidence="9">
        <text>a 2'-deoxyuridine in double-stranded DNA + H2O = a 2'-deoxyribose 5'-monophosphate in double-stranded DNA + uracil</text>
        <dbReference type="Rhea" id="RHEA:81455"/>
        <dbReference type="Rhea" id="RHEA-COMP:14231"/>
        <dbReference type="Rhea" id="RHEA-COMP:17071"/>
        <dbReference type="ChEBI" id="CHEBI:15377"/>
        <dbReference type="ChEBI" id="CHEBI:17568"/>
        <dbReference type="ChEBI" id="CHEBI:133902"/>
        <dbReference type="ChEBI" id="CHEBI:139095"/>
    </reaction>
    <physiologicalReaction direction="left-to-right" evidence="9">
        <dbReference type="Rhea" id="RHEA:81456"/>
    </physiologicalReaction>
</comment>
<dbReference type="SMART" id="SM00986">
    <property type="entry name" value="UDG"/>
    <property type="match status" value="1"/>
</dbReference>
<keyword evidence="2" id="KW-0597">Phosphoprotein</keyword>
<keyword evidence="8 12" id="KW-0539">Nucleus</keyword>
<dbReference type="SMART" id="SM00987">
    <property type="entry name" value="UreE_C"/>
    <property type="match status" value="1"/>
</dbReference>
<evidence type="ECO:0000256" key="15">
    <source>
        <dbReference type="SAM" id="MobiDB-lite"/>
    </source>
</evidence>
<dbReference type="PROSITE" id="PS00130">
    <property type="entry name" value="U_DNA_GLYCOSYLASE"/>
    <property type="match status" value="1"/>
</dbReference>
<name>A0A8J2NY22_9HEXA</name>
<dbReference type="InterPro" id="IPR018085">
    <property type="entry name" value="Ura-DNA_Glyclase_AS"/>
</dbReference>
<dbReference type="NCBIfam" id="NF003592">
    <property type="entry name" value="PRK05254.1-5"/>
    <property type="match status" value="1"/>
</dbReference>
<comment type="catalytic activity">
    <reaction evidence="12 14">
        <text>Hydrolyzes single-stranded DNA or mismatched double-stranded DNA and polynucleotides, releasing free uracil.</text>
        <dbReference type="EC" id="3.2.2.27"/>
    </reaction>
</comment>
<dbReference type="PANTHER" id="PTHR11264:SF0">
    <property type="entry name" value="URACIL-DNA GLYCOSYLASE"/>
    <property type="match status" value="1"/>
</dbReference>
<comment type="caution">
    <text evidence="17">The sequence shown here is derived from an EMBL/GenBank/DDBJ whole genome shotgun (WGS) entry which is preliminary data.</text>
</comment>
<dbReference type="NCBIfam" id="NF003589">
    <property type="entry name" value="PRK05254.1-2"/>
    <property type="match status" value="1"/>
</dbReference>
<feature type="region of interest" description="Disordered" evidence="15">
    <location>
        <begin position="1"/>
        <end position="85"/>
    </location>
</feature>
<feature type="compositionally biased region" description="Basic and acidic residues" evidence="15">
    <location>
        <begin position="62"/>
        <end position="85"/>
    </location>
</feature>
<evidence type="ECO:0000256" key="5">
    <source>
        <dbReference type="ARBA" id="ARBA00022990"/>
    </source>
</evidence>
<proteinExistence type="inferred from homology"/>
<organism evidence="17 18">
    <name type="scientific">Allacma fusca</name>
    <dbReference type="NCBI Taxonomy" id="39272"/>
    <lineage>
        <taxon>Eukaryota</taxon>
        <taxon>Metazoa</taxon>
        <taxon>Ecdysozoa</taxon>
        <taxon>Arthropoda</taxon>
        <taxon>Hexapoda</taxon>
        <taxon>Collembola</taxon>
        <taxon>Symphypleona</taxon>
        <taxon>Sminthuridae</taxon>
        <taxon>Allacma</taxon>
    </lineage>
</organism>
<dbReference type="AlphaFoldDB" id="A0A8J2NY22"/>
<feature type="compositionally biased region" description="Polar residues" evidence="15">
    <location>
        <begin position="30"/>
        <end position="51"/>
    </location>
</feature>
<dbReference type="EMBL" id="CAJVCH010055567">
    <property type="protein sequence ID" value="CAG7718725.1"/>
    <property type="molecule type" value="Genomic_DNA"/>
</dbReference>
<dbReference type="InterPro" id="IPR002043">
    <property type="entry name" value="UDG_fam1"/>
</dbReference>
<evidence type="ECO:0000256" key="2">
    <source>
        <dbReference type="ARBA" id="ARBA00022553"/>
    </source>
</evidence>
<comment type="similarity">
    <text evidence="1 12 14">Belongs to the uracil-DNA glycosylase (UDG) superfamily. UNG family.</text>
</comment>
<dbReference type="Proteomes" id="UP000708208">
    <property type="component" value="Unassembled WGS sequence"/>
</dbReference>
<evidence type="ECO:0000256" key="14">
    <source>
        <dbReference type="RuleBase" id="RU003780"/>
    </source>
</evidence>
<keyword evidence="7 12" id="KW-0234">DNA repair</keyword>
<evidence type="ECO:0000256" key="11">
    <source>
        <dbReference type="ARBA" id="ARBA00064140"/>
    </source>
</evidence>
<evidence type="ECO:0000256" key="9">
    <source>
        <dbReference type="ARBA" id="ARBA00052069"/>
    </source>
</evidence>
<dbReference type="PANTHER" id="PTHR11264">
    <property type="entry name" value="URACIL-DNA GLYCOSYLASE"/>
    <property type="match status" value="1"/>
</dbReference>
<dbReference type="GO" id="GO:0097510">
    <property type="term" value="P:base-excision repair, AP site formation via deaminated base removal"/>
    <property type="evidence" value="ECO:0007669"/>
    <property type="project" value="TreeGrafter"/>
</dbReference>
<evidence type="ECO:0000256" key="6">
    <source>
        <dbReference type="ARBA" id="ARBA00023128"/>
    </source>
</evidence>
<keyword evidence="5" id="KW-0007">Acetylation</keyword>
<dbReference type="GO" id="GO:0005654">
    <property type="term" value="C:nucleoplasm"/>
    <property type="evidence" value="ECO:0007669"/>
    <property type="project" value="UniProtKB-ARBA"/>
</dbReference>
<evidence type="ECO:0000256" key="8">
    <source>
        <dbReference type="ARBA" id="ARBA00023242"/>
    </source>
</evidence>
<dbReference type="Pfam" id="PF03167">
    <property type="entry name" value="UDG"/>
    <property type="match status" value="1"/>
</dbReference>
<comment type="catalytic activity">
    <reaction evidence="10">
        <text>a 2'-deoxyuridine in single-stranded DNA + H2O = a 2'-deoxyribose 5'-monophosphate in single-stranded DNA + uracil</text>
        <dbReference type="Rhea" id="RHEA:81459"/>
        <dbReference type="Rhea" id="RHEA-COMP:12847"/>
        <dbReference type="Rhea" id="RHEA-COMP:19684"/>
        <dbReference type="ChEBI" id="CHEBI:15377"/>
        <dbReference type="ChEBI" id="CHEBI:17568"/>
        <dbReference type="ChEBI" id="CHEBI:133902"/>
        <dbReference type="ChEBI" id="CHEBI:139095"/>
    </reaction>
    <physiologicalReaction direction="left-to-right" evidence="10">
        <dbReference type="Rhea" id="RHEA:81460"/>
    </physiologicalReaction>
</comment>
<keyword evidence="18" id="KW-1185">Reference proteome</keyword>
<evidence type="ECO:0000256" key="7">
    <source>
        <dbReference type="ARBA" id="ARBA00023204"/>
    </source>
</evidence>
<dbReference type="GO" id="GO:0004844">
    <property type="term" value="F:uracil DNA N-glycosylase activity"/>
    <property type="evidence" value="ECO:0007669"/>
    <property type="project" value="UniProtKB-UniRule"/>
</dbReference>
<feature type="compositionally biased region" description="Polar residues" evidence="15">
    <location>
        <begin position="15"/>
        <end position="24"/>
    </location>
</feature>
<dbReference type="HAMAP" id="MF_00148">
    <property type="entry name" value="UDG"/>
    <property type="match status" value="1"/>
</dbReference>
<evidence type="ECO:0000313" key="17">
    <source>
        <dbReference type="EMBL" id="CAG7718725.1"/>
    </source>
</evidence>
<evidence type="ECO:0000313" key="18">
    <source>
        <dbReference type="Proteomes" id="UP000708208"/>
    </source>
</evidence>
<dbReference type="NCBIfam" id="NF003588">
    <property type="entry name" value="PRK05254.1-1"/>
    <property type="match status" value="1"/>
</dbReference>
<evidence type="ECO:0000256" key="1">
    <source>
        <dbReference type="ARBA" id="ARBA00008184"/>
    </source>
</evidence>
<dbReference type="InterPro" id="IPR005122">
    <property type="entry name" value="Uracil-DNA_glycosylase-like"/>
</dbReference>
<accession>A0A8J2NY22</accession>
<comment type="subcellular location">
    <subcellularLocation>
        <location evidence="12">Mitochondrion</location>
    </subcellularLocation>
    <subcellularLocation>
        <location evidence="12">Nucleus</location>
    </subcellularLocation>
</comment>
<dbReference type="CDD" id="cd10027">
    <property type="entry name" value="UDG-F1-like"/>
    <property type="match status" value="1"/>
</dbReference>
<keyword evidence="6 12" id="KW-0496">Mitochondrion</keyword>
<keyword evidence="3 12" id="KW-0227">DNA damage</keyword>
<dbReference type="GO" id="GO:0005739">
    <property type="term" value="C:mitochondrion"/>
    <property type="evidence" value="ECO:0007669"/>
    <property type="project" value="UniProtKB-SubCell"/>
</dbReference>
<dbReference type="NCBIfam" id="NF003591">
    <property type="entry name" value="PRK05254.1-4"/>
    <property type="match status" value="1"/>
</dbReference>
<comment type="subunit">
    <text evidence="11">Interacts with RPA2 subunit of the RPA trimer; this interaction mediates UNG2 recruitment to RPA-coated single-stranded DNA at stalled replication forks. Interacts with PCNA; this interaction mediates UNG2 recruitment to S-phase replication foci. Interacts (via N-terminus) with FAM72A.</text>
</comment>
<sequence length="338" mass="37792">MRRLTPKGATGGSGKQLSISNFFSPKQPGTPGTSKVVDQTTTPVKNGNSESEGYHTPPLKRTRLDDTFEKSERDNGTLKEEDKTPLTPEMREKINEKAVGARLLRASNVMKLLDPAMGRTWFSALEGEFKKDYFKKLNDFVVSVRNNGTTVYPPPENVWEWTKQFPIQDVKVVILGQDPYHGPQQAHGLCFSVRKGVVTPPSLKNMYQELATDIPGFVDPNHGCLTGWAQQGVLLLNAVLTVERSKANSHADKGWENVTDAVIRWISMNQKSVVFFLWGSYAKKKGAVVDKKKHLVLDAAHPSPLSAYKGFYGCKHFSKCNEYLQKNGKTPIDWTRLP</sequence>
<evidence type="ECO:0000256" key="3">
    <source>
        <dbReference type="ARBA" id="ARBA00022763"/>
    </source>
</evidence>
<comment type="function">
    <text evidence="12 14">Excises uracil residues from the DNA which can arise as a result of misincorporation of dUMP residues by DNA polymerase or due to deamination of cytosine.</text>
</comment>
<dbReference type="OrthoDB" id="10031947at2759"/>
<gene>
    <name evidence="17" type="ORF">AFUS01_LOCUS8096</name>
</gene>
<reference evidence="17" key="1">
    <citation type="submission" date="2021-06" db="EMBL/GenBank/DDBJ databases">
        <authorList>
            <person name="Hodson N. C."/>
            <person name="Mongue J. A."/>
            <person name="Jaron S. K."/>
        </authorList>
    </citation>
    <scope>NUCLEOTIDE SEQUENCE</scope>
</reference>
<evidence type="ECO:0000256" key="13">
    <source>
        <dbReference type="PROSITE-ProRule" id="PRU10072"/>
    </source>
</evidence>
<evidence type="ECO:0000256" key="12">
    <source>
        <dbReference type="HAMAP-Rule" id="MF_03166"/>
    </source>
</evidence>
<evidence type="ECO:0000256" key="10">
    <source>
        <dbReference type="ARBA" id="ARBA00052828"/>
    </source>
</evidence>
<feature type="active site" description="Proton acceptor" evidence="12 13">
    <location>
        <position position="178"/>
    </location>
</feature>